<dbReference type="Proteomes" id="UP001163166">
    <property type="component" value="Chromosome"/>
</dbReference>
<reference evidence="2" key="1">
    <citation type="journal article" date="2022" name="Biol. Control">
        <title>In silico genomic analysis of Rhodopseudomonas palustris strains revealed potential biocontrol agents and crop yield enhancers.</title>
        <authorList>
            <person name="Surachat K."/>
            <person name="Kantachote D."/>
            <person name="Deachamag P."/>
            <person name="Wonglapsuwan M."/>
        </authorList>
    </citation>
    <scope>NUCLEOTIDE SEQUENCE</scope>
    <source>
        <strain evidence="2">TLS06</strain>
    </source>
</reference>
<keyword evidence="2" id="KW-0808">Transferase</keyword>
<name>A0AAX3DY62_RHOPL</name>
<protein>
    <submittedName>
        <fullName evidence="2">Acyl transferase</fullName>
    </submittedName>
</protein>
<accession>A0AAX3DY62</accession>
<proteinExistence type="predicted"/>
<dbReference type="EMBL" id="CP076676">
    <property type="protein sequence ID" value="UYO39535.1"/>
    <property type="molecule type" value="Genomic_DNA"/>
</dbReference>
<gene>
    <name evidence="2" type="ORF">KQX62_22995</name>
</gene>
<evidence type="ECO:0000256" key="1">
    <source>
        <dbReference type="SAM" id="MobiDB-lite"/>
    </source>
</evidence>
<evidence type="ECO:0000313" key="2">
    <source>
        <dbReference type="EMBL" id="UYO39535.1"/>
    </source>
</evidence>
<dbReference type="RefSeq" id="WP_264053606.1">
    <property type="nucleotide sequence ID" value="NZ_CP076676.1"/>
</dbReference>
<evidence type="ECO:0000313" key="3">
    <source>
        <dbReference type="Proteomes" id="UP001163166"/>
    </source>
</evidence>
<feature type="compositionally biased region" description="Basic and acidic residues" evidence="1">
    <location>
        <begin position="78"/>
        <end position="92"/>
    </location>
</feature>
<feature type="region of interest" description="Disordered" evidence="1">
    <location>
        <begin position="72"/>
        <end position="107"/>
    </location>
</feature>
<dbReference type="AlphaFoldDB" id="A0AAX3DY62"/>
<dbReference type="GO" id="GO:0016740">
    <property type="term" value="F:transferase activity"/>
    <property type="evidence" value="ECO:0007669"/>
    <property type="project" value="UniProtKB-KW"/>
</dbReference>
<sequence length="133" mass="14735">MTHSRSGPYQFQIAVNGVYYPSVFVIIDNRLITVTAAGRKRTEELGMMPPLALAEYLAGELVREQLARAAAVAAHPQLHPEDEPEPHSHIADDPEAAVKAAPTSESHEVHQSWFSKHLLRWVGGQPAHHHPRT</sequence>
<organism evidence="2 3">
    <name type="scientific">Rhodopseudomonas palustris</name>
    <dbReference type="NCBI Taxonomy" id="1076"/>
    <lineage>
        <taxon>Bacteria</taxon>
        <taxon>Pseudomonadati</taxon>
        <taxon>Pseudomonadota</taxon>
        <taxon>Alphaproteobacteria</taxon>
        <taxon>Hyphomicrobiales</taxon>
        <taxon>Nitrobacteraceae</taxon>
        <taxon>Rhodopseudomonas</taxon>
    </lineage>
</organism>